<proteinExistence type="inferred from homology"/>
<dbReference type="PRINTS" id="PR00704">
    <property type="entry name" value="CALPAIN"/>
</dbReference>
<feature type="domain" description="Calpain catalytic" evidence="6">
    <location>
        <begin position="156"/>
        <end position="433"/>
    </location>
</feature>
<protein>
    <recommendedName>
        <fullName evidence="6">Calpain catalytic domain-containing protein</fullName>
    </recommendedName>
</protein>
<dbReference type="RefSeq" id="WP_345202747.1">
    <property type="nucleotide sequence ID" value="NZ_BAABHX010000003.1"/>
</dbReference>
<evidence type="ECO:0000256" key="3">
    <source>
        <dbReference type="ARBA" id="ARBA00022801"/>
    </source>
</evidence>
<gene>
    <name evidence="7" type="ORF">GCM10023210_18300</name>
</gene>
<evidence type="ECO:0000256" key="1">
    <source>
        <dbReference type="ARBA" id="ARBA00007623"/>
    </source>
</evidence>
<dbReference type="Gene3D" id="3.90.70.10">
    <property type="entry name" value="Cysteine proteinases"/>
    <property type="match status" value="1"/>
</dbReference>
<evidence type="ECO:0000259" key="6">
    <source>
        <dbReference type="PROSITE" id="PS50203"/>
    </source>
</evidence>
<feature type="active site" evidence="5">
    <location>
        <position position="358"/>
    </location>
</feature>
<dbReference type="Proteomes" id="UP001500353">
    <property type="component" value="Unassembled WGS sequence"/>
</dbReference>
<evidence type="ECO:0000256" key="5">
    <source>
        <dbReference type="PROSITE-ProRule" id="PRU00239"/>
    </source>
</evidence>
<comment type="caution">
    <text evidence="7">The sequence shown here is derived from an EMBL/GenBank/DDBJ whole genome shotgun (WGS) entry which is preliminary data.</text>
</comment>
<accession>A0ABP9M7X0</accession>
<feature type="active site" evidence="5">
    <location>
        <position position="189"/>
    </location>
</feature>
<keyword evidence="4 5" id="KW-0788">Thiol protease</keyword>
<dbReference type="InterPro" id="IPR038765">
    <property type="entry name" value="Papain-like_cys_pep_sf"/>
</dbReference>
<evidence type="ECO:0000256" key="2">
    <source>
        <dbReference type="ARBA" id="ARBA00022670"/>
    </source>
</evidence>
<evidence type="ECO:0000256" key="4">
    <source>
        <dbReference type="ARBA" id="ARBA00022807"/>
    </source>
</evidence>
<evidence type="ECO:0000313" key="7">
    <source>
        <dbReference type="EMBL" id="GAA5091207.1"/>
    </source>
</evidence>
<dbReference type="EMBL" id="BAABHX010000003">
    <property type="protein sequence ID" value="GAA5091207.1"/>
    <property type="molecule type" value="Genomic_DNA"/>
</dbReference>
<name>A0ABP9M7X0_9FLAO</name>
<comment type="similarity">
    <text evidence="1">Belongs to the peptidase C2 family.</text>
</comment>
<keyword evidence="8" id="KW-1185">Reference proteome</keyword>
<keyword evidence="2 5" id="KW-0645">Protease</keyword>
<sequence length="433" mass="47876">MDQAPKEMFVGVINPYALTEAITGRKFDWKDAKSYQILEETLETNYAELFDIKFNSPLYAGLELNRDNTVKAVKMEDIKVRSTDKLQSVDLSNIKSLNDLSNTGIKDLNTIAVKNARLDKGDVKVVLNIPKLNNTINNKLISPSIKNIVFGVATAVGWTPAGTSWSDRGNFFNDVTEYNDPIQGSVANCYFIAAISAIAWASPFSIEHKVRATGTGETDRTNAIQFYTKGGGKDAASKLVEVTDNTIINSSSNPVYCRSNDAGEIWPAVYEKAFAKWINNTNDDKPDISKTAYGDPVKAVAQLMNTTPYYYYTSTRTALDLFGIVRENSMSMKTINPMVAWTYGSGKDYSGSNIVGNHAYTVLGWSTFNGKNYIILRNPWGVTEPNGLNSYQGLISFFDGSFWRPINMIGNDGVFALEISAFKNYFEALGVAK</sequence>
<dbReference type="PANTHER" id="PTHR10183">
    <property type="entry name" value="CALPAIN"/>
    <property type="match status" value="1"/>
</dbReference>
<dbReference type="Pfam" id="PF00648">
    <property type="entry name" value="Peptidase_C2"/>
    <property type="match status" value="1"/>
</dbReference>
<keyword evidence="3 5" id="KW-0378">Hydrolase</keyword>
<dbReference type="PROSITE" id="PS50203">
    <property type="entry name" value="CALPAIN_CAT"/>
    <property type="match status" value="1"/>
</dbReference>
<reference evidence="8" key="1">
    <citation type="journal article" date="2019" name="Int. J. Syst. Evol. Microbiol.">
        <title>The Global Catalogue of Microorganisms (GCM) 10K type strain sequencing project: providing services to taxonomists for standard genome sequencing and annotation.</title>
        <authorList>
            <consortium name="The Broad Institute Genomics Platform"/>
            <consortium name="The Broad Institute Genome Sequencing Center for Infectious Disease"/>
            <person name="Wu L."/>
            <person name="Ma J."/>
        </authorList>
    </citation>
    <scope>NUCLEOTIDE SEQUENCE [LARGE SCALE GENOMIC DNA]</scope>
    <source>
        <strain evidence="8">JCM 18019</strain>
    </source>
</reference>
<dbReference type="PANTHER" id="PTHR10183:SF379">
    <property type="entry name" value="CALPAIN-5"/>
    <property type="match status" value="1"/>
</dbReference>
<dbReference type="InterPro" id="IPR022684">
    <property type="entry name" value="Calpain_cysteine_protease"/>
</dbReference>
<evidence type="ECO:0000313" key="8">
    <source>
        <dbReference type="Proteomes" id="UP001500353"/>
    </source>
</evidence>
<dbReference type="InterPro" id="IPR001300">
    <property type="entry name" value="Peptidase_C2_calpain_cat"/>
</dbReference>
<dbReference type="SUPFAM" id="SSF54001">
    <property type="entry name" value="Cysteine proteinases"/>
    <property type="match status" value="1"/>
</dbReference>
<organism evidence="7 8">
    <name type="scientific">Chryseobacterium ginsengisoli</name>
    <dbReference type="NCBI Taxonomy" id="363853"/>
    <lineage>
        <taxon>Bacteria</taxon>
        <taxon>Pseudomonadati</taxon>
        <taxon>Bacteroidota</taxon>
        <taxon>Flavobacteriia</taxon>
        <taxon>Flavobacteriales</taxon>
        <taxon>Weeksellaceae</taxon>
        <taxon>Chryseobacterium group</taxon>
        <taxon>Chryseobacterium</taxon>
    </lineage>
</organism>
<feature type="active site" evidence="5">
    <location>
        <position position="378"/>
    </location>
</feature>